<dbReference type="SUPFAM" id="SSF47741">
    <property type="entry name" value="CO dehydrogenase ISP C-domain like"/>
    <property type="match status" value="1"/>
</dbReference>
<dbReference type="Pfam" id="PF01799">
    <property type="entry name" value="Fer2_2"/>
    <property type="match status" value="1"/>
</dbReference>
<comment type="caution">
    <text evidence="7">The sequence shown here is derived from an EMBL/GenBank/DDBJ whole genome shotgun (WGS) entry which is preliminary data.</text>
</comment>
<proteinExistence type="predicted"/>
<evidence type="ECO:0000256" key="5">
    <source>
        <dbReference type="ARBA" id="ARBA00023014"/>
    </source>
</evidence>
<dbReference type="GO" id="GO:0046872">
    <property type="term" value="F:metal ion binding"/>
    <property type="evidence" value="ECO:0007669"/>
    <property type="project" value="UniProtKB-KW"/>
</dbReference>
<evidence type="ECO:0000259" key="6">
    <source>
        <dbReference type="PROSITE" id="PS51085"/>
    </source>
</evidence>
<evidence type="ECO:0000313" key="8">
    <source>
        <dbReference type="Proteomes" id="UP000069443"/>
    </source>
</evidence>
<dbReference type="InterPro" id="IPR036884">
    <property type="entry name" value="2Fe-2S-bd_dom_sf"/>
</dbReference>
<dbReference type="InterPro" id="IPR001041">
    <property type="entry name" value="2Fe-2S_ferredoxin-type"/>
</dbReference>
<keyword evidence="5" id="KW-0411">Iron-sulfur</keyword>
<dbReference type="Gene3D" id="3.10.20.30">
    <property type="match status" value="1"/>
</dbReference>
<reference evidence="8" key="2">
    <citation type="submission" date="2016-02" db="EMBL/GenBank/DDBJ databases">
        <title>Draft genome sequence of five rapidly growing Mycobacterium species.</title>
        <authorList>
            <person name="Katahira K."/>
            <person name="Gotou Y."/>
            <person name="Iida K."/>
            <person name="Ogura Y."/>
            <person name="Hayashi T."/>
        </authorList>
    </citation>
    <scope>NUCLEOTIDE SEQUENCE [LARGE SCALE GENOMIC DNA]</scope>
    <source>
        <strain evidence="8">JCM15298</strain>
    </source>
</reference>
<dbReference type="PANTHER" id="PTHR44379:SF6">
    <property type="entry name" value="BLR6046 PROTEIN"/>
    <property type="match status" value="1"/>
</dbReference>
<dbReference type="InterPro" id="IPR036010">
    <property type="entry name" value="2Fe-2S_ferredoxin-like_sf"/>
</dbReference>
<dbReference type="PANTHER" id="PTHR44379">
    <property type="entry name" value="OXIDOREDUCTASE WITH IRON-SULFUR SUBUNIT"/>
    <property type="match status" value="1"/>
</dbReference>
<keyword evidence="8" id="KW-1185">Reference proteome</keyword>
<evidence type="ECO:0000256" key="2">
    <source>
        <dbReference type="ARBA" id="ARBA00022723"/>
    </source>
</evidence>
<evidence type="ECO:0000256" key="4">
    <source>
        <dbReference type="ARBA" id="ARBA00023004"/>
    </source>
</evidence>
<dbReference type="InterPro" id="IPR051452">
    <property type="entry name" value="Diverse_Oxidoreductases"/>
</dbReference>
<dbReference type="InterPro" id="IPR012675">
    <property type="entry name" value="Beta-grasp_dom_sf"/>
</dbReference>
<keyword evidence="1" id="KW-0001">2Fe-2S</keyword>
<dbReference type="Gene3D" id="1.10.150.120">
    <property type="entry name" value="[2Fe-2S]-binding domain"/>
    <property type="match status" value="1"/>
</dbReference>
<evidence type="ECO:0000313" key="7">
    <source>
        <dbReference type="EMBL" id="GAS95781.1"/>
    </source>
</evidence>
<gene>
    <name evidence="7" type="ORF">RMCC_2747</name>
</gene>
<name>A0A100WCQ5_MYCCR</name>
<evidence type="ECO:0000256" key="3">
    <source>
        <dbReference type="ARBA" id="ARBA00023002"/>
    </source>
</evidence>
<keyword evidence="2" id="KW-0479">Metal-binding</keyword>
<dbReference type="GO" id="GO:0016491">
    <property type="term" value="F:oxidoreductase activity"/>
    <property type="evidence" value="ECO:0007669"/>
    <property type="project" value="UniProtKB-KW"/>
</dbReference>
<evidence type="ECO:0000256" key="1">
    <source>
        <dbReference type="ARBA" id="ARBA00022714"/>
    </source>
</evidence>
<dbReference type="InterPro" id="IPR002888">
    <property type="entry name" value="2Fe-2S-bd"/>
</dbReference>
<protein>
    <submittedName>
        <fullName evidence="7">Isoquinoline 1-oxidoreductase</fullName>
    </submittedName>
</protein>
<dbReference type="SUPFAM" id="SSF54292">
    <property type="entry name" value="2Fe-2S ferredoxin-like"/>
    <property type="match status" value="1"/>
</dbReference>
<organism evidence="7 8">
    <name type="scientific">Mycolicibacterium canariasense</name>
    <name type="common">Mycobacterium canariasense</name>
    <dbReference type="NCBI Taxonomy" id="228230"/>
    <lineage>
        <taxon>Bacteria</taxon>
        <taxon>Bacillati</taxon>
        <taxon>Actinomycetota</taxon>
        <taxon>Actinomycetes</taxon>
        <taxon>Mycobacteriales</taxon>
        <taxon>Mycobacteriaceae</taxon>
        <taxon>Mycolicibacterium</taxon>
    </lineage>
</organism>
<dbReference type="PROSITE" id="PS51085">
    <property type="entry name" value="2FE2S_FER_2"/>
    <property type="match status" value="1"/>
</dbReference>
<dbReference type="EMBL" id="BCSY01000045">
    <property type="protein sequence ID" value="GAS95781.1"/>
    <property type="molecule type" value="Genomic_DNA"/>
</dbReference>
<dbReference type="STRING" id="228230.RMCC_2747"/>
<dbReference type="Pfam" id="PF00111">
    <property type="entry name" value="Fer2"/>
    <property type="match status" value="1"/>
</dbReference>
<sequence>MHAMRVNGTEHVVEVADDTPLIYVLRNYLNLKGTRFGCGQGLCGACLVLIDGHADYSCNVPTWAVAGRSITTVEEIGSDASNPVAGAFVRAQAAQCGYCISGMMVAATALLRHNANPSEDEVRSALDRNLCRCGAHNRIVRAVLSAAADLRSSGAQ</sequence>
<keyword evidence="3" id="KW-0560">Oxidoreductase</keyword>
<feature type="domain" description="2Fe-2S ferredoxin-type" evidence="6">
    <location>
        <begin position="1"/>
        <end position="76"/>
    </location>
</feature>
<dbReference type="CDD" id="cd00207">
    <property type="entry name" value="fer2"/>
    <property type="match status" value="1"/>
</dbReference>
<accession>A0A100WCQ5</accession>
<dbReference type="PROSITE" id="PS00197">
    <property type="entry name" value="2FE2S_FER_1"/>
    <property type="match status" value="1"/>
</dbReference>
<dbReference type="AlphaFoldDB" id="A0A100WCQ5"/>
<dbReference type="InterPro" id="IPR006058">
    <property type="entry name" value="2Fe2S_fd_BS"/>
</dbReference>
<reference evidence="8" key="1">
    <citation type="journal article" date="2016" name="Genome Announc.">
        <title>Draft Genome Sequences of Five Rapidly Growing Mycobacterium Species, M. thermoresistibile, M. fortuitum subsp. acetamidolyticum, M. canariasense, M. brisbanense, and M. novocastrense.</title>
        <authorList>
            <person name="Katahira K."/>
            <person name="Ogura Y."/>
            <person name="Gotoh Y."/>
            <person name="Hayashi T."/>
        </authorList>
    </citation>
    <scope>NUCLEOTIDE SEQUENCE [LARGE SCALE GENOMIC DNA]</scope>
    <source>
        <strain evidence="8">JCM15298</strain>
    </source>
</reference>
<keyword evidence="4" id="KW-0408">Iron</keyword>
<dbReference type="OrthoDB" id="159930at2"/>
<dbReference type="Proteomes" id="UP000069443">
    <property type="component" value="Unassembled WGS sequence"/>
</dbReference>
<dbReference type="GO" id="GO:0051537">
    <property type="term" value="F:2 iron, 2 sulfur cluster binding"/>
    <property type="evidence" value="ECO:0007669"/>
    <property type="project" value="UniProtKB-KW"/>
</dbReference>